<dbReference type="STRING" id="569365.A0A0D2CAR2"/>
<dbReference type="GeneID" id="27347035"/>
<feature type="transmembrane region" description="Helical" evidence="1">
    <location>
        <begin position="73"/>
        <end position="90"/>
    </location>
</feature>
<dbReference type="Proteomes" id="UP000054466">
    <property type="component" value="Unassembled WGS sequence"/>
</dbReference>
<name>A0A0D2CAR2_9EURO</name>
<protein>
    <recommendedName>
        <fullName evidence="2">DUF7702 domain-containing protein</fullName>
    </recommendedName>
</protein>
<dbReference type="RefSeq" id="XP_016248374.1">
    <property type="nucleotide sequence ID" value="XM_016394955.1"/>
</dbReference>
<sequence>MGLSAFEILDILELIYFVPALIASGYVVYKHGHRKRLGWRFLLMICLFRLIGAITSLIDVRHPSSGLTITYDIMNSFGLSAIISTALALLDRVEDGMGPHGLPHQVFQLLHLPSIVGIILSVIGSTNLFSNSHSDVSAGFTELKAAVCLFLVVFVADILIAGHCFLKITHILPGERRLLFAVALALPFMAVRMIFSILCVFANDPKWFSSWSLEWTAILVHGILGVLMEAIIVTIFIVAGLTTVPAVLPLAHEGKVTYDLGARSV</sequence>
<dbReference type="AlphaFoldDB" id="A0A0D2CAR2"/>
<dbReference type="PANTHER" id="PTHR42109:SF2">
    <property type="entry name" value="INTEGRAL MEMBRANE PROTEIN"/>
    <property type="match status" value="1"/>
</dbReference>
<evidence type="ECO:0000313" key="3">
    <source>
        <dbReference type="EMBL" id="KIW28158.1"/>
    </source>
</evidence>
<accession>A0A0D2CAR2</accession>
<organism evidence="3 4">
    <name type="scientific">Cladophialophora immunda</name>
    <dbReference type="NCBI Taxonomy" id="569365"/>
    <lineage>
        <taxon>Eukaryota</taxon>
        <taxon>Fungi</taxon>
        <taxon>Dikarya</taxon>
        <taxon>Ascomycota</taxon>
        <taxon>Pezizomycotina</taxon>
        <taxon>Eurotiomycetes</taxon>
        <taxon>Chaetothyriomycetidae</taxon>
        <taxon>Chaetothyriales</taxon>
        <taxon>Herpotrichiellaceae</taxon>
        <taxon>Cladophialophora</taxon>
    </lineage>
</organism>
<gene>
    <name evidence="3" type="ORF">PV07_07841</name>
</gene>
<dbReference type="HOGENOM" id="CLU_064985_0_1_1"/>
<feature type="transmembrane region" description="Helical" evidence="1">
    <location>
        <begin position="102"/>
        <end position="123"/>
    </location>
</feature>
<feature type="transmembrane region" description="Helical" evidence="1">
    <location>
        <begin position="143"/>
        <end position="166"/>
    </location>
</feature>
<keyword evidence="4" id="KW-1185">Reference proteome</keyword>
<feature type="transmembrane region" description="Helical" evidence="1">
    <location>
        <begin position="6"/>
        <end position="29"/>
    </location>
</feature>
<dbReference type="PANTHER" id="PTHR42109">
    <property type="entry name" value="UNPLACED GENOMIC SCAFFOLD UM_SCAF_CONTIG_1.265, WHOLE GENOME SHOTGUN SEQUENCE"/>
    <property type="match status" value="1"/>
</dbReference>
<feature type="transmembrane region" description="Helical" evidence="1">
    <location>
        <begin position="215"/>
        <end position="248"/>
    </location>
</feature>
<feature type="transmembrane region" description="Helical" evidence="1">
    <location>
        <begin position="41"/>
        <end position="58"/>
    </location>
</feature>
<feature type="domain" description="DUF7702" evidence="2">
    <location>
        <begin position="8"/>
        <end position="243"/>
    </location>
</feature>
<dbReference type="InterPro" id="IPR056119">
    <property type="entry name" value="DUF7702"/>
</dbReference>
<feature type="transmembrane region" description="Helical" evidence="1">
    <location>
        <begin position="178"/>
        <end position="203"/>
    </location>
</feature>
<keyword evidence="1" id="KW-1133">Transmembrane helix</keyword>
<evidence type="ECO:0000259" key="2">
    <source>
        <dbReference type="Pfam" id="PF24800"/>
    </source>
</evidence>
<dbReference type="OrthoDB" id="2560628at2759"/>
<evidence type="ECO:0000313" key="4">
    <source>
        <dbReference type="Proteomes" id="UP000054466"/>
    </source>
</evidence>
<evidence type="ECO:0000256" key="1">
    <source>
        <dbReference type="SAM" id="Phobius"/>
    </source>
</evidence>
<reference evidence="3 4" key="1">
    <citation type="submission" date="2015-01" db="EMBL/GenBank/DDBJ databases">
        <title>The Genome Sequence of Cladophialophora immunda CBS83496.</title>
        <authorList>
            <consortium name="The Broad Institute Genomics Platform"/>
            <person name="Cuomo C."/>
            <person name="de Hoog S."/>
            <person name="Gorbushina A."/>
            <person name="Stielow B."/>
            <person name="Teixiera M."/>
            <person name="Abouelleil A."/>
            <person name="Chapman S.B."/>
            <person name="Priest M."/>
            <person name="Young S.K."/>
            <person name="Wortman J."/>
            <person name="Nusbaum C."/>
            <person name="Birren B."/>
        </authorList>
    </citation>
    <scope>NUCLEOTIDE SEQUENCE [LARGE SCALE GENOMIC DNA]</scope>
    <source>
        <strain evidence="3 4">CBS 83496</strain>
    </source>
</reference>
<dbReference type="Pfam" id="PF24800">
    <property type="entry name" value="DUF7702"/>
    <property type="match status" value="1"/>
</dbReference>
<keyword evidence="1" id="KW-0472">Membrane</keyword>
<keyword evidence="1" id="KW-0812">Transmembrane</keyword>
<dbReference type="VEuPathDB" id="FungiDB:PV07_07841"/>
<dbReference type="EMBL" id="KN847043">
    <property type="protein sequence ID" value="KIW28158.1"/>
    <property type="molecule type" value="Genomic_DNA"/>
</dbReference>
<proteinExistence type="predicted"/>